<evidence type="ECO:0000256" key="5">
    <source>
        <dbReference type="ARBA" id="ARBA00022692"/>
    </source>
</evidence>
<dbReference type="InterPro" id="IPR000568">
    <property type="entry name" value="ATP_synth_F0_asu"/>
</dbReference>
<keyword evidence="7 12" id="KW-1133">Transmembrane helix</keyword>
<evidence type="ECO:0000256" key="12">
    <source>
        <dbReference type="SAM" id="Phobius"/>
    </source>
</evidence>
<evidence type="ECO:0000256" key="2">
    <source>
        <dbReference type="ARBA" id="ARBA00006810"/>
    </source>
</evidence>
<evidence type="ECO:0000256" key="7">
    <source>
        <dbReference type="ARBA" id="ARBA00022989"/>
    </source>
</evidence>
<evidence type="ECO:0000256" key="11">
    <source>
        <dbReference type="RuleBase" id="RU004450"/>
    </source>
</evidence>
<accession>A0A0S4M3E4</accession>
<dbReference type="PROSITE" id="PS00449">
    <property type="entry name" value="ATPASE_A"/>
    <property type="match status" value="1"/>
</dbReference>
<dbReference type="PANTHER" id="PTHR11410:SF0">
    <property type="entry name" value="ATP SYNTHASE SUBUNIT A"/>
    <property type="match status" value="1"/>
</dbReference>
<dbReference type="InterPro" id="IPR035908">
    <property type="entry name" value="F0_ATP_A_sf"/>
</dbReference>
<dbReference type="Pfam" id="PF00119">
    <property type="entry name" value="ATP-synt_A"/>
    <property type="match status" value="1"/>
</dbReference>
<reference evidence="13" key="1">
    <citation type="journal article" date="2015" name="PeerJ">
        <title>Phylogenetic analysis of higher-level relationships within Hydroidolina (Cnidaria: Hydrozoa) using mitochondrial genome data and insight into their mitochondrial transcription.</title>
        <authorList>
            <person name="Kayal E."/>
            <person name="Bentlage B."/>
            <person name="Cartwright P."/>
            <person name="Yanagihara A.A."/>
            <person name="Lindsay D.J."/>
            <person name="Hopcroft R.R."/>
            <person name="Collins A.G."/>
        </authorList>
    </citation>
    <scope>NUCLEOTIDE SEQUENCE</scope>
</reference>
<keyword evidence="13" id="KW-0496">Mitochondrion</keyword>
<evidence type="ECO:0000256" key="10">
    <source>
        <dbReference type="ARBA" id="ARBA00023310"/>
    </source>
</evidence>
<dbReference type="GO" id="GO:0005743">
    <property type="term" value="C:mitochondrial inner membrane"/>
    <property type="evidence" value="ECO:0007669"/>
    <property type="project" value="UniProtKB-SubCell"/>
</dbReference>
<feature type="transmembrane region" description="Helical" evidence="12">
    <location>
        <begin position="155"/>
        <end position="175"/>
    </location>
</feature>
<keyword evidence="3" id="KW-0813">Transport</keyword>
<keyword evidence="5 12" id="KW-0812">Transmembrane</keyword>
<protein>
    <recommendedName>
        <fullName evidence="11">ATP synthase subunit a</fullName>
    </recommendedName>
</protein>
<feature type="transmembrane region" description="Helical" evidence="12">
    <location>
        <begin position="71"/>
        <end position="93"/>
    </location>
</feature>
<evidence type="ECO:0000256" key="9">
    <source>
        <dbReference type="ARBA" id="ARBA00023136"/>
    </source>
</evidence>
<evidence type="ECO:0000256" key="1">
    <source>
        <dbReference type="ARBA" id="ARBA00004141"/>
    </source>
</evidence>
<organism evidence="13">
    <name type="scientific">Nanomia bijuga</name>
    <name type="common">Pelagic siphonophore</name>
    <name type="synonym">Physsophora bijuga</name>
    <dbReference type="NCBI Taxonomy" id="168759"/>
    <lineage>
        <taxon>Eukaryota</taxon>
        <taxon>Metazoa</taxon>
        <taxon>Cnidaria</taxon>
        <taxon>Hydrozoa</taxon>
        <taxon>Hydroidolina</taxon>
        <taxon>Siphonophorae</taxon>
        <taxon>Physonectae</taxon>
        <taxon>Agalmatidae</taxon>
        <taxon>Nanomia</taxon>
    </lineage>
</organism>
<dbReference type="InterPro" id="IPR023011">
    <property type="entry name" value="ATP_synth_F0_asu_AS"/>
</dbReference>
<keyword evidence="6" id="KW-0375">Hydrogen ion transport</keyword>
<comment type="similarity">
    <text evidence="2">Belongs to the ATPase A chain family.</text>
</comment>
<keyword evidence="8" id="KW-0406">Ion transport</keyword>
<evidence type="ECO:0000256" key="8">
    <source>
        <dbReference type="ARBA" id="ARBA00023065"/>
    </source>
</evidence>
<sequence length="230" mass="26274">MCTYFDQFIIVQLFNPFFSDSFLIILSVILVFYFLNKFYLVPTRIQSIIELLIEHWQDQVKENFDNKYFSLPLLTLFLFILLVNCLGFFLFAFPSTTHISVTFGMALSIWLGVIVYGFVKFKLNFLSQFFPPGAPLYMSPLLVAIELVSNLSRPIALGLRLAANLTAGHLLLSIISEFGCKLLWAAPTFSIFSTFIIIAMTCLELGVLVIQAYVFSLLSLIYLKDSYHLH</sequence>
<dbReference type="PANTHER" id="PTHR11410">
    <property type="entry name" value="ATP SYNTHASE SUBUNIT A"/>
    <property type="match status" value="1"/>
</dbReference>
<keyword evidence="9 12" id="KW-0472">Membrane</keyword>
<dbReference type="GO" id="GO:0046933">
    <property type="term" value="F:proton-transporting ATP synthase activity, rotational mechanism"/>
    <property type="evidence" value="ECO:0007669"/>
    <property type="project" value="TreeGrafter"/>
</dbReference>
<proteinExistence type="inferred from homology"/>
<dbReference type="Gene3D" id="1.20.120.220">
    <property type="entry name" value="ATP synthase, F0 complex, subunit A"/>
    <property type="match status" value="1"/>
</dbReference>
<comment type="subcellular location">
    <subcellularLocation>
        <location evidence="1">Membrane</location>
        <topology evidence="1">Multi-pass membrane protein</topology>
    </subcellularLocation>
    <subcellularLocation>
        <location evidence="11">Mitochondrion inner membrane</location>
        <topology evidence="11">Multi-pass membrane protein</topology>
    </subcellularLocation>
</comment>
<dbReference type="CDD" id="cd00310">
    <property type="entry name" value="ATP-synt_Fo_a_6"/>
    <property type="match status" value="1"/>
</dbReference>
<dbReference type="GO" id="GO:0045259">
    <property type="term" value="C:proton-transporting ATP synthase complex"/>
    <property type="evidence" value="ECO:0007669"/>
    <property type="project" value="UniProtKB-KW"/>
</dbReference>
<feature type="transmembrane region" description="Helical" evidence="12">
    <location>
        <begin position="99"/>
        <end position="118"/>
    </location>
</feature>
<keyword evidence="4" id="KW-0138">CF(0)</keyword>
<evidence type="ECO:0000256" key="4">
    <source>
        <dbReference type="ARBA" id="ARBA00022547"/>
    </source>
</evidence>
<dbReference type="EMBL" id="LN901198">
    <property type="protein sequence ID" value="CUS58576.1"/>
    <property type="molecule type" value="Genomic_DNA"/>
</dbReference>
<dbReference type="AlphaFoldDB" id="A0A0S4M3E4"/>
<evidence type="ECO:0000313" key="13">
    <source>
        <dbReference type="EMBL" id="CUS58576.1"/>
    </source>
</evidence>
<dbReference type="NCBIfam" id="TIGR01131">
    <property type="entry name" value="ATP_synt_6_or_A"/>
    <property type="match status" value="1"/>
</dbReference>
<gene>
    <name evidence="13" type="primary">atp6</name>
</gene>
<evidence type="ECO:0000256" key="6">
    <source>
        <dbReference type="ARBA" id="ARBA00022781"/>
    </source>
</evidence>
<feature type="transmembrane region" description="Helical" evidence="12">
    <location>
        <begin position="17"/>
        <end position="35"/>
    </location>
</feature>
<name>A0A0S4M3E4_NANBJ</name>
<keyword evidence="10" id="KW-0066">ATP synthesis</keyword>
<dbReference type="InterPro" id="IPR045083">
    <property type="entry name" value="ATP_synth_F0_asu_bact/mt"/>
</dbReference>
<dbReference type="SUPFAM" id="SSF81336">
    <property type="entry name" value="F1F0 ATP synthase subunit A"/>
    <property type="match status" value="1"/>
</dbReference>
<geneLocation type="mitochondrion" evidence="13"/>
<dbReference type="HAMAP" id="MF_01393">
    <property type="entry name" value="ATP_synth_a_bact"/>
    <property type="match status" value="1"/>
</dbReference>
<feature type="transmembrane region" description="Helical" evidence="12">
    <location>
        <begin position="205"/>
        <end position="223"/>
    </location>
</feature>
<dbReference type="PRINTS" id="PR00123">
    <property type="entry name" value="ATPASEA"/>
</dbReference>
<feature type="transmembrane region" description="Helical" evidence="12">
    <location>
        <begin position="130"/>
        <end position="149"/>
    </location>
</feature>
<evidence type="ECO:0000256" key="3">
    <source>
        <dbReference type="ARBA" id="ARBA00022448"/>
    </source>
</evidence>